<gene>
    <name evidence="1" type="ORF">T11_1961</name>
</gene>
<reference evidence="1 2" key="1">
    <citation type="submission" date="2015-01" db="EMBL/GenBank/DDBJ databases">
        <title>Evolution of Trichinella species and genotypes.</title>
        <authorList>
            <person name="Korhonen P.K."/>
            <person name="Edoardo P."/>
            <person name="Giuseppe L.R."/>
            <person name="Gasser R.B."/>
        </authorList>
    </citation>
    <scope>NUCLEOTIDE SEQUENCE [LARGE SCALE GENOMIC DNA]</scope>
    <source>
        <strain evidence="1">ISS1029</strain>
    </source>
</reference>
<name>A0A0V1I0W5_9BILA</name>
<accession>A0A0V1I0W5</accession>
<dbReference type="OrthoDB" id="10452996at2759"/>
<comment type="caution">
    <text evidence="1">The sequence shown here is derived from an EMBL/GenBank/DDBJ whole genome shotgun (WGS) entry which is preliminary data.</text>
</comment>
<evidence type="ECO:0000313" key="2">
    <source>
        <dbReference type="Proteomes" id="UP000055024"/>
    </source>
</evidence>
<dbReference type="AlphaFoldDB" id="A0A0V1I0W5"/>
<evidence type="ECO:0000313" key="1">
    <source>
        <dbReference type="EMBL" id="KRZ16036.1"/>
    </source>
</evidence>
<dbReference type="EMBL" id="JYDP01000014">
    <property type="protein sequence ID" value="KRZ16036.1"/>
    <property type="molecule type" value="Genomic_DNA"/>
</dbReference>
<keyword evidence="2" id="KW-1185">Reference proteome</keyword>
<protein>
    <submittedName>
        <fullName evidence="1">Uncharacterized protein</fullName>
    </submittedName>
</protein>
<sequence>MHHKKKKSCVEVIHLCKGITVHKPAYQPAVEYEQADVSTANCIQHIKKRNISRKINFTIKI</sequence>
<organism evidence="1 2">
    <name type="scientific">Trichinella zimbabwensis</name>
    <dbReference type="NCBI Taxonomy" id="268475"/>
    <lineage>
        <taxon>Eukaryota</taxon>
        <taxon>Metazoa</taxon>
        <taxon>Ecdysozoa</taxon>
        <taxon>Nematoda</taxon>
        <taxon>Enoplea</taxon>
        <taxon>Dorylaimia</taxon>
        <taxon>Trichinellida</taxon>
        <taxon>Trichinellidae</taxon>
        <taxon>Trichinella</taxon>
    </lineage>
</organism>
<dbReference type="Proteomes" id="UP000055024">
    <property type="component" value="Unassembled WGS sequence"/>
</dbReference>
<proteinExistence type="predicted"/>